<evidence type="ECO:0000256" key="9">
    <source>
        <dbReference type="SAM" id="SignalP"/>
    </source>
</evidence>
<organism evidence="11 12">
    <name type="scientific">Agromyces humatus</name>
    <dbReference type="NCBI Taxonomy" id="279573"/>
    <lineage>
        <taxon>Bacteria</taxon>
        <taxon>Bacillati</taxon>
        <taxon>Actinomycetota</taxon>
        <taxon>Actinomycetes</taxon>
        <taxon>Micrococcales</taxon>
        <taxon>Microbacteriaceae</taxon>
        <taxon>Agromyces</taxon>
    </lineage>
</organism>
<dbReference type="Gene3D" id="2.60.120.200">
    <property type="match status" value="2"/>
</dbReference>
<dbReference type="CDD" id="cd00063">
    <property type="entry name" value="FN3"/>
    <property type="match status" value="1"/>
</dbReference>
<dbReference type="SMART" id="SM00560">
    <property type="entry name" value="LamGL"/>
    <property type="match status" value="2"/>
</dbReference>
<dbReference type="SMART" id="SM00060">
    <property type="entry name" value="FN3"/>
    <property type="match status" value="1"/>
</dbReference>
<evidence type="ECO:0000256" key="1">
    <source>
        <dbReference type="ARBA" id="ARBA00004834"/>
    </source>
</evidence>
<dbReference type="InterPro" id="IPR013320">
    <property type="entry name" value="ConA-like_dom_sf"/>
</dbReference>
<feature type="domain" description="Fibronectin type-III" evidence="10">
    <location>
        <begin position="1437"/>
        <end position="1533"/>
    </location>
</feature>
<feature type="chain" id="PRO_5047121732" description="Fibronectin type-III domain-containing protein" evidence="9">
    <location>
        <begin position="33"/>
        <end position="1533"/>
    </location>
</feature>
<keyword evidence="7" id="KW-0119">Carbohydrate metabolism</keyword>
<keyword evidence="4" id="KW-0378">Hydrolase</keyword>
<protein>
    <recommendedName>
        <fullName evidence="10">Fibronectin type-III domain-containing protein</fullName>
    </recommendedName>
</protein>
<evidence type="ECO:0000313" key="12">
    <source>
        <dbReference type="Proteomes" id="UP001500506"/>
    </source>
</evidence>
<evidence type="ECO:0000256" key="8">
    <source>
        <dbReference type="SAM" id="MobiDB-lite"/>
    </source>
</evidence>
<evidence type="ECO:0000313" key="11">
    <source>
        <dbReference type="EMBL" id="GAA1767114.1"/>
    </source>
</evidence>
<comment type="similarity">
    <text evidence="2">Belongs to the glycosyl hydrolase 43 family.</text>
</comment>
<gene>
    <name evidence="11" type="ORF">GCM10009747_29400</name>
</gene>
<evidence type="ECO:0000259" key="10">
    <source>
        <dbReference type="PROSITE" id="PS50853"/>
    </source>
</evidence>
<reference evidence="12" key="1">
    <citation type="journal article" date="2019" name="Int. J. Syst. Evol. Microbiol.">
        <title>The Global Catalogue of Microorganisms (GCM) 10K type strain sequencing project: providing services to taxonomists for standard genome sequencing and annotation.</title>
        <authorList>
            <consortium name="The Broad Institute Genomics Platform"/>
            <consortium name="The Broad Institute Genome Sequencing Center for Infectious Disease"/>
            <person name="Wu L."/>
            <person name="Ma J."/>
        </authorList>
    </citation>
    <scope>NUCLEOTIDE SEQUENCE [LARGE SCALE GENOMIC DNA]</scope>
    <source>
        <strain evidence="12">JCM 14319</strain>
    </source>
</reference>
<evidence type="ECO:0000256" key="7">
    <source>
        <dbReference type="ARBA" id="ARBA00023326"/>
    </source>
</evidence>
<comment type="pathway">
    <text evidence="1">Glycan metabolism; L-arabinan degradation.</text>
</comment>
<dbReference type="SUPFAM" id="SSF49899">
    <property type="entry name" value="Concanavalin A-like lectins/glucanases"/>
    <property type="match status" value="2"/>
</dbReference>
<dbReference type="InterPro" id="IPR023296">
    <property type="entry name" value="Glyco_hydro_beta-prop_sf"/>
</dbReference>
<dbReference type="Pfam" id="PF00041">
    <property type="entry name" value="fn3"/>
    <property type="match status" value="1"/>
</dbReference>
<dbReference type="PANTHER" id="PTHR43301">
    <property type="entry name" value="ARABINAN ENDO-1,5-ALPHA-L-ARABINOSIDASE"/>
    <property type="match status" value="1"/>
</dbReference>
<sequence>MKHNVVLRTLAATTSALLGLTVAVSASTPAFAEVDDRLIVHYAFDETSGAVAVDQSGNGRDATIAGGPTLTGGAGVRLDGVDDHVKLPSDIMAGLTSITVSTEVLIRSTQSTPYFIYGLGNTNSSGVGDGYLFSSGNAYRSSIATGNWSTEQTVSSGANLARGVWKTITYTLDDASNTARIYLDGVQVAQNTNVTITPGSIGNGVTTANYLGRSVYTADKYLAGSLRDFRIYDVALTAEEVAALHPSDQVEVDRDLAALDLGDLSAVEGNLTLPTTGENGATIAWASSDPAVISDSGAVTRPAAGGGDASVTLTATVSKGGASGTKDFTATVLADADDQSVVDAAATALAITNVDDVRGNLTLPGAPDGTEISWTSSAPEIVATDGVVARPAADTDVTLTATVTRNAASATREFVAKVRASVELDEFEGYAFAYFTGNSLAGENIYFAASEGNNALDWRELNGGQPTLTSEYGTKGLRDPFIIRSPEGDTFYLIATDLSIGSGTSWDASQRTGSQYLEVWESRDLVNWSEQRHVKVAPDTAGNTWAPEAYYDESIGAYVVFWASKLYAEDDPGHTGSTYNKMLYATTRDFVTFSEPQIWQDQGMSRIDSTVIKAGDVYHRFTKDEGAGGTGCSDIIQETSTELRATLEAWTMIDSCIGRDAGTSAVEGPTAFTSNPGDVNGDKTYLFVDEYGGRGYIPLETADIGAPNWQVSAQYDLPASPRHGTVIPVTAAELAAFSAGPPPVEANEEGEILRYDFTDASGSVVADRSGNGYDGTIVGGATWQQGGSLRFDGADDYVDLPDHILTGVEDLTVEAEVKIDPAQSGSYFIYGLGNTDASGVGNGYLFTTGNNYRTSIASGNWSTEQTVNSGAALTRDRWAHLTYTLEGTTARLYLDGVEVAKNTNVTLDPGDIGGGQTFANYLGRSLYNADSRFRGEFREFALYNRALSASEVLTRSGNTTALSGVTLADPDALRIAPIVNASARTVVFPVVPGTDIAALAPVFGAAEGVTVSPASGDTVDLSEPITYTLTAPDGSTATWTMQARVMNSPVLPGLYADPNIAVFGDTYYIYATTDGFAGWGGKEFYIWKSKDLVDWERSAEPFLTLDGANGDVPWATGNAWAPTIIERDDKFYFYFSGHNPTYNRKTIGVAVADTPEGPFVAQPTAMITNGEAVKSGQAIDPAAFHDPVSGKYYLFWGNGTPLFAELNDDMLSVKTETIAPISGLTSYREGTFVNYRDGLYHLTYSIDDTGSENYRVGYATATSITGPWTNRDVILQKDASLGIRGTGHNSIVNVPGTDDWYIAYHRFAMPDGNGTNRETTIDRIEFDEDGLMRTVTPTLESVAPKTVVDLEPLAVAISGETQVGEVLRAGVAEPWVPSGYRWTRDGEVITGAEDAEYALTDSDVDAIIGVTVTAAKPLWSPSTATAEVGPVRAPSTAPARPAAPEVTRGSASVMVHWEAPDDGGAPVTGYIVTLWPKSPNLPTLVKEVGGASVMVTFTDLQPGAKYSATIVAHNEVGSSPESDASQEIQVRKR</sequence>
<dbReference type="PANTHER" id="PTHR43301:SF3">
    <property type="entry name" value="ARABINAN ENDO-1,5-ALPHA-L-ARABINOSIDASE A-RELATED"/>
    <property type="match status" value="1"/>
</dbReference>
<dbReference type="EMBL" id="BAAANH010000006">
    <property type="protein sequence ID" value="GAA1767114.1"/>
    <property type="molecule type" value="Genomic_DNA"/>
</dbReference>
<keyword evidence="12" id="KW-1185">Reference proteome</keyword>
<keyword evidence="6" id="KW-0326">Glycosidase</keyword>
<dbReference type="InterPro" id="IPR036116">
    <property type="entry name" value="FN3_sf"/>
</dbReference>
<dbReference type="Pfam" id="PF04616">
    <property type="entry name" value="Glyco_hydro_43"/>
    <property type="match status" value="1"/>
</dbReference>
<feature type="signal peptide" evidence="9">
    <location>
        <begin position="1"/>
        <end position="32"/>
    </location>
</feature>
<evidence type="ECO:0000256" key="2">
    <source>
        <dbReference type="ARBA" id="ARBA00009865"/>
    </source>
</evidence>
<dbReference type="RefSeq" id="WP_232498115.1">
    <property type="nucleotide sequence ID" value="NZ_BAAANH010000006.1"/>
</dbReference>
<dbReference type="Gene3D" id="2.60.40.10">
    <property type="entry name" value="Immunoglobulins"/>
    <property type="match status" value="1"/>
</dbReference>
<keyword evidence="5" id="KW-1015">Disulfide bond</keyword>
<evidence type="ECO:0000256" key="5">
    <source>
        <dbReference type="ARBA" id="ARBA00023157"/>
    </source>
</evidence>
<name>A0ABP4X432_9MICO</name>
<dbReference type="InterPro" id="IPR046780">
    <property type="entry name" value="aBig_2"/>
</dbReference>
<feature type="region of interest" description="Disordered" evidence="8">
    <location>
        <begin position="1425"/>
        <end position="1446"/>
    </location>
</feature>
<accession>A0ABP4X432</accession>
<keyword evidence="7" id="KW-0624">Polysaccharide degradation</keyword>
<dbReference type="Gene3D" id="2.60.40.2700">
    <property type="match status" value="1"/>
</dbReference>
<feature type="compositionally biased region" description="Low complexity" evidence="8">
    <location>
        <begin position="1430"/>
        <end position="1444"/>
    </location>
</feature>
<dbReference type="InterPro" id="IPR006558">
    <property type="entry name" value="LamG-like"/>
</dbReference>
<dbReference type="InterPro" id="IPR003961">
    <property type="entry name" value="FN3_dom"/>
</dbReference>
<dbReference type="CDD" id="cd08983">
    <property type="entry name" value="GH43_Bt3655-like"/>
    <property type="match status" value="1"/>
</dbReference>
<dbReference type="InterPro" id="IPR013783">
    <property type="entry name" value="Ig-like_fold"/>
</dbReference>
<proteinExistence type="inferred from homology"/>
<evidence type="ECO:0000256" key="3">
    <source>
        <dbReference type="ARBA" id="ARBA00022729"/>
    </source>
</evidence>
<evidence type="ECO:0000256" key="6">
    <source>
        <dbReference type="ARBA" id="ARBA00023295"/>
    </source>
</evidence>
<dbReference type="InterPro" id="IPR050727">
    <property type="entry name" value="GH43_arabinanases"/>
</dbReference>
<keyword evidence="3 9" id="KW-0732">Signal</keyword>
<dbReference type="Proteomes" id="UP001500506">
    <property type="component" value="Unassembled WGS sequence"/>
</dbReference>
<dbReference type="Gene3D" id="2.115.10.20">
    <property type="entry name" value="Glycosyl hydrolase domain, family 43"/>
    <property type="match status" value="2"/>
</dbReference>
<evidence type="ECO:0000256" key="4">
    <source>
        <dbReference type="ARBA" id="ARBA00022801"/>
    </source>
</evidence>
<dbReference type="SUPFAM" id="SSF75005">
    <property type="entry name" value="Arabinanase/levansucrase/invertase"/>
    <property type="match status" value="2"/>
</dbReference>
<dbReference type="InterPro" id="IPR006710">
    <property type="entry name" value="Glyco_hydro_43"/>
</dbReference>
<dbReference type="PROSITE" id="PS50853">
    <property type="entry name" value="FN3"/>
    <property type="match status" value="1"/>
</dbReference>
<dbReference type="CDD" id="cd18828">
    <property type="entry name" value="GH43_BT3675-like"/>
    <property type="match status" value="1"/>
</dbReference>
<dbReference type="Pfam" id="PF20578">
    <property type="entry name" value="aBig_2"/>
    <property type="match status" value="2"/>
</dbReference>
<dbReference type="SUPFAM" id="SSF49265">
    <property type="entry name" value="Fibronectin type III"/>
    <property type="match status" value="1"/>
</dbReference>
<comment type="caution">
    <text evidence="11">The sequence shown here is derived from an EMBL/GenBank/DDBJ whole genome shotgun (WGS) entry which is preliminary data.</text>
</comment>
<dbReference type="Gene3D" id="2.60.40.2340">
    <property type="match status" value="1"/>
</dbReference>
<dbReference type="Pfam" id="PF13385">
    <property type="entry name" value="Laminin_G_3"/>
    <property type="match status" value="2"/>
</dbReference>